<evidence type="ECO:0000313" key="3">
    <source>
        <dbReference type="EMBL" id="ALM76313.1"/>
    </source>
</evidence>
<dbReference type="EMBL" id="CP013050">
    <property type="protein sequence ID" value="ALM76313.1"/>
    <property type="molecule type" value="Genomic_DNA"/>
</dbReference>
<feature type="region of interest" description="Disordered" evidence="1">
    <location>
        <begin position="234"/>
        <end position="255"/>
    </location>
</feature>
<evidence type="ECO:0000313" key="4">
    <source>
        <dbReference type="Proteomes" id="UP000066042"/>
    </source>
</evidence>
<sequence>MNPEELFYKVGEFVEAIWERVKDFTNPKPQEKPPSFKLLRKLVKKKVTVHELLVLKLQLTFLFYMFLALLLVVFLPNELYLVILTAVYFIYLRVIFRKYREFFIEHEPYQVFYYSISIIGFLAFFGYVLLKRFSLDIRYSLGYLVFVFVAVLMFRFYFKSKYGRDWTYGVIEDIKENVVKISVHDDIRANVKPGEYWVDKVPDVEIGRIVKVLVEERAFRGAVPTKIIEVYLSDQPSSSKASTEAKEDRESNKSL</sequence>
<dbReference type="PATRIC" id="fig|55802.8.peg.2404"/>
<dbReference type="GeneID" id="26137637"/>
<feature type="transmembrane region" description="Helical" evidence="2">
    <location>
        <begin position="111"/>
        <end position="129"/>
    </location>
</feature>
<feature type="transmembrane region" description="Helical" evidence="2">
    <location>
        <begin position="141"/>
        <end position="158"/>
    </location>
</feature>
<feature type="transmembrane region" description="Helical" evidence="2">
    <location>
        <begin position="53"/>
        <end position="73"/>
    </location>
</feature>
<organism evidence="3 4">
    <name type="scientific">Thermococcus barophilus</name>
    <dbReference type="NCBI Taxonomy" id="55802"/>
    <lineage>
        <taxon>Archaea</taxon>
        <taxon>Methanobacteriati</taxon>
        <taxon>Methanobacteriota</taxon>
        <taxon>Thermococci</taxon>
        <taxon>Thermococcales</taxon>
        <taxon>Thermococcaceae</taxon>
        <taxon>Thermococcus</taxon>
    </lineage>
</organism>
<gene>
    <name evidence="3" type="ORF">TBCH5v1_2422</name>
</gene>
<evidence type="ECO:0000256" key="2">
    <source>
        <dbReference type="SAM" id="Phobius"/>
    </source>
</evidence>
<dbReference type="RefSeq" id="WP_056934723.1">
    <property type="nucleotide sequence ID" value="NZ_CP013050.1"/>
</dbReference>
<name>A0A0S1XES1_THEBA</name>
<feature type="transmembrane region" description="Helical" evidence="2">
    <location>
        <begin position="79"/>
        <end position="99"/>
    </location>
</feature>
<dbReference type="STRING" id="55802.TBCH5v1_2422"/>
<evidence type="ECO:0000256" key="1">
    <source>
        <dbReference type="SAM" id="MobiDB-lite"/>
    </source>
</evidence>
<evidence type="ECO:0008006" key="5">
    <source>
        <dbReference type="Google" id="ProtNLM"/>
    </source>
</evidence>
<feature type="compositionally biased region" description="Basic and acidic residues" evidence="1">
    <location>
        <begin position="243"/>
        <end position="255"/>
    </location>
</feature>
<dbReference type="InterPro" id="IPR018663">
    <property type="entry name" value="DUF2101_membrane"/>
</dbReference>
<dbReference type="AlphaFoldDB" id="A0A0S1XES1"/>
<proteinExistence type="predicted"/>
<protein>
    <recommendedName>
        <fullName evidence="5">DUF2101 domain-containing protein</fullName>
    </recommendedName>
</protein>
<reference evidence="3 4" key="1">
    <citation type="journal article" date="2016" name="Genome Announc.">
        <title>Complete genome sequence of the hyperthermophilic and piezophilic archaeon Thermococcus barophilus Ch5, capable of growth at the expense of hydrogenogenesis from carbon monoxide and formate.</title>
        <authorList>
            <person name="Oger P."/>
            <person name="Sokolova T.G."/>
            <person name="Kozhevnikova D.A."/>
            <person name="Taranov E.A."/>
            <person name="Vannier P."/>
            <person name="Lee H.S."/>
            <person name="Kwon K.K."/>
            <person name="Kang S.G."/>
            <person name="Lee J.H."/>
            <person name="Bonch-Osmolovskaya E.A."/>
            <person name="Lebedinsky A.V."/>
        </authorList>
    </citation>
    <scope>NUCLEOTIDE SEQUENCE [LARGE SCALE GENOMIC DNA]</scope>
    <source>
        <strain evidence="4">Ch5</strain>
    </source>
</reference>
<keyword evidence="2" id="KW-1133">Transmembrane helix</keyword>
<keyword evidence="2" id="KW-0472">Membrane</keyword>
<keyword evidence="2" id="KW-0812">Transmembrane</keyword>
<accession>A0A0S1XES1</accession>
<dbReference type="Pfam" id="PF09874">
    <property type="entry name" value="DUF2101"/>
    <property type="match status" value="1"/>
</dbReference>
<dbReference type="Proteomes" id="UP000066042">
    <property type="component" value="Chromosome"/>
</dbReference>